<dbReference type="EMBL" id="SGBB01000016">
    <property type="protein sequence ID" value="RZD18043.1"/>
    <property type="molecule type" value="Genomic_DNA"/>
</dbReference>
<proteinExistence type="predicted"/>
<gene>
    <name evidence="2" type="ORF">EVG15_08285</name>
</gene>
<dbReference type="PANTHER" id="PTHR11236:SF50">
    <property type="entry name" value="AMINODEOXYCHORISMATE SYNTHASE COMPONENT 1"/>
    <property type="match status" value="1"/>
</dbReference>
<accession>A0A519BLB3</accession>
<evidence type="ECO:0000313" key="2">
    <source>
        <dbReference type="EMBL" id="RZD18043.1"/>
    </source>
</evidence>
<dbReference type="SUPFAM" id="SSF56322">
    <property type="entry name" value="ADC synthase"/>
    <property type="match status" value="1"/>
</dbReference>
<dbReference type="PRINTS" id="PR00095">
    <property type="entry name" value="ANTSNTHASEI"/>
</dbReference>
<keyword evidence="2" id="KW-0032">Aminotransferase</keyword>
<organism evidence="2 3">
    <name type="scientific">Candidatus Acididesulfobacter diazotrophicus</name>
    <dbReference type="NCBI Taxonomy" id="2597226"/>
    <lineage>
        <taxon>Bacteria</taxon>
        <taxon>Deltaproteobacteria</taxon>
        <taxon>Candidatus Acidulodesulfobacterales</taxon>
        <taxon>Candidatus Acididesulfobacter</taxon>
    </lineage>
</organism>
<reference evidence="2 3" key="1">
    <citation type="journal article" date="2019" name="ISME J.">
        <title>Insights into ecological role of a new deltaproteobacterial order Candidatus Acidulodesulfobacterales by metagenomics and metatranscriptomics.</title>
        <authorList>
            <person name="Tan S."/>
            <person name="Liu J."/>
            <person name="Fang Y."/>
            <person name="Hedlund B.P."/>
            <person name="Lian Z.H."/>
            <person name="Huang L.Y."/>
            <person name="Li J.T."/>
            <person name="Huang L.N."/>
            <person name="Li W.J."/>
            <person name="Jiang H.C."/>
            <person name="Dong H.L."/>
            <person name="Shu W.S."/>
        </authorList>
    </citation>
    <scope>NUCLEOTIDE SEQUENCE [LARGE SCALE GENOMIC DNA]</scope>
    <source>
        <strain evidence="2">AP1</strain>
    </source>
</reference>
<dbReference type="PANTHER" id="PTHR11236">
    <property type="entry name" value="AMINOBENZOATE/ANTHRANILATE SYNTHASE"/>
    <property type="match status" value="1"/>
</dbReference>
<dbReference type="InterPro" id="IPR019999">
    <property type="entry name" value="Anth_synth_I-like"/>
</dbReference>
<protein>
    <submittedName>
        <fullName evidence="2">Aminodeoxychorismate synthase component I</fullName>
        <ecNumber evidence="2">2.6.1.85</ecNumber>
    </submittedName>
</protein>
<sequence>MNYYAENNISFVFIIDYELKSPLIFKLSEANGLYINKYCKSNIINNKTIKIKYNIDGFKNYNQNNYNNKQKNIKNYKNISIKKFPINFETYNNRFKLVTDEQKKGNSFLLNLTFKTPIEINNLSLENIFYLSNAKYKLYFIKDGYEFVVFSPETFINIDEKNRIFTYPIKGTTDTKLRNSKKNLLHNSKELAEHLTVVDLLRNDLNIVSSEVKLNKFRYIEKIRTNADSLLQMVSEIEGKLKNNYIKKLGDIFLKLLPAGSISGAPKNKTIEIIKQAELEPRGYYTGVFGYYDGIRNCLKSSVMIRFIENKDDKLYYRSGGGITIYSDALKEYNEMIEKIYVPIY</sequence>
<evidence type="ECO:0000259" key="1">
    <source>
        <dbReference type="Pfam" id="PF00425"/>
    </source>
</evidence>
<name>A0A519BLB3_9DELT</name>
<dbReference type="Proteomes" id="UP000319296">
    <property type="component" value="Unassembled WGS sequence"/>
</dbReference>
<dbReference type="NCBIfam" id="NF005486">
    <property type="entry name" value="PRK07093.1"/>
    <property type="match status" value="1"/>
</dbReference>
<dbReference type="InterPro" id="IPR015890">
    <property type="entry name" value="Chorismate_C"/>
</dbReference>
<dbReference type="InterPro" id="IPR005801">
    <property type="entry name" value="ADC_synthase"/>
</dbReference>
<dbReference type="EC" id="2.6.1.85" evidence="2"/>
<keyword evidence="2" id="KW-0808">Transferase</keyword>
<evidence type="ECO:0000313" key="3">
    <source>
        <dbReference type="Proteomes" id="UP000319296"/>
    </source>
</evidence>
<feature type="domain" description="Chorismate-utilising enzyme C-terminal" evidence="1">
    <location>
        <begin position="88"/>
        <end position="339"/>
    </location>
</feature>
<comment type="caution">
    <text evidence="2">The sequence shown here is derived from an EMBL/GenBank/DDBJ whole genome shotgun (WGS) entry which is preliminary data.</text>
</comment>
<dbReference type="Pfam" id="PF00425">
    <property type="entry name" value="Chorismate_bind"/>
    <property type="match status" value="1"/>
</dbReference>
<dbReference type="GO" id="GO:0000162">
    <property type="term" value="P:L-tryptophan biosynthetic process"/>
    <property type="evidence" value="ECO:0007669"/>
    <property type="project" value="TreeGrafter"/>
</dbReference>
<dbReference type="GO" id="GO:0046820">
    <property type="term" value="F:4-amino-4-deoxychorismate synthase activity"/>
    <property type="evidence" value="ECO:0007669"/>
    <property type="project" value="UniProtKB-EC"/>
</dbReference>
<dbReference type="Gene3D" id="3.60.120.10">
    <property type="entry name" value="Anthranilate synthase"/>
    <property type="match status" value="1"/>
</dbReference>
<dbReference type="AlphaFoldDB" id="A0A519BLB3"/>